<evidence type="ECO:0008006" key="3">
    <source>
        <dbReference type="Google" id="ProtNLM"/>
    </source>
</evidence>
<proteinExistence type="predicted"/>
<evidence type="ECO:0000313" key="2">
    <source>
        <dbReference type="Proteomes" id="UP001419910"/>
    </source>
</evidence>
<accession>A0ABU9Y2E0</accession>
<sequence length="58" mass="6303">MKPMTMQEKLKLLRARYHVMAPLLMIVLGVSLSNSPVLAWTAGGLLAALTINQLAGLR</sequence>
<keyword evidence="2" id="KW-1185">Reference proteome</keyword>
<gene>
    <name evidence="1" type="ORF">ABC974_10105</name>
</gene>
<protein>
    <recommendedName>
        <fullName evidence="3">Protoheme IX farnesyltransferase</fullName>
    </recommendedName>
</protein>
<dbReference type="EMBL" id="JBDIME010000006">
    <property type="protein sequence ID" value="MEN2789979.1"/>
    <property type="molecule type" value="Genomic_DNA"/>
</dbReference>
<dbReference type="Proteomes" id="UP001419910">
    <property type="component" value="Unassembled WGS sequence"/>
</dbReference>
<reference evidence="1 2" key="1">
    <citation type="submission" date="2024-05" db="EMBL/GenBank/DDBJ databases">
        <authorList>
            <person name="Liu Q."/>
            <person name="Xin Y.-H."/>
        </authorList>
    </citation>
    <scope>NUCLEOTIDE SEQUENCE [LARGE SCALE GENOMIC DNA]</scope>
    <source>
        <strain evidence="1 2">CGMCC 1.10181</strain>
    </source>
</reference>
<name>A0ABU9Y2E0_9SPHN</name>
<dbReference type="RefSeq" id="WP_343891235.1">
    <property type="nucleotide sequence ID" value="NZ_BAAAEH010000040.1"/>
</dbReference>
<organism evidence="1 2">
    <name type="scientific">Sphingomonas oligophenolica</name>
    <dbReference type="NCBI Taxonomy" id="301154"/>
    <lineage>
        <taxon>Bacteria</taxon>
        <taxon>Pseudomonadati</taxon>
        <taxon>Pseudomonadota</taxon>
        <taxon>Alphaproteobacteria</taxon>
        <taxon>Sphingomonadales</taxon>
        <taxon>Sphingomonadaceae</taxon>
        <taxon>Sphingomonas</taxon>
    </lineage>
</organism>
<comment type="caution">
    <text evidence="1">The sequence shown here is derived from an EMBL/GenBank/DDBJ whole genome shotgun (WGS) entry which is preliminary data.</text>
</comment>
<evidence type="ECO:0000313" key="1">
    <source>
        <dbReference type="EMBL" id="MEN2789979.1"/>
    </source>
</evidence>